<sequence length="205" mass="22875">MNMRHFKQIDRLRGWRETAFLAALAERNSINLAVFARLVTSDGASLPGADAVLHSLELVWRRLIADQPFRPMRRLPELEALAEQLGEQDSFGAEAAGVACELIREALLSIENDHIKRAQRAARRSLDLVVRYEELRLGDMPENDLIRALDESEAVQVELAFQEAVCRQLQALKGPDPEALESLRALANQEGVSNLGISDVPEGER</sequence>
<dbReference type="InterPro" id="IPR007338">
    <property type="entry name" value="DUF416"/>
</dbReference>
<dbReference type="InterPro" id="IPR023381">
    <property type="entry name" value="YP001051499.1-like_dom_sf"/>
</dbReference>
<protein>
    <submittedName>
        <fullName evidence="1">DUF416 family protein</fullName>
    </submittedName>
</protein>
<proteinExistence type="predicted"/>
<dbReference type="RefSeq" id="WP_369602584.1">
    <property type="nucleotide sequence ID" value="NZ_CP154858.1"/>
</dbReference>
<dbReference type="AlphaFoldDB" id="A0AB39UZL8"/>
<gene>
    <name evidence="1" type="ORF">AAIA72_06425</name>
</gene>
<evidence type="ECO:0000313" key="1">
    <source>
        <dbReference type="EMBL" id="XDT73598.1"/>
    </source>
</evidence>
<dbReference type="Gene3D" id="1.20.1590.10">
    <property type="entry name" value="YP_001051499.1 domain like"/>
    <property type="match status" value="1"/>
</dbReference>
<reference evidence="1" key="1">
    <citation type="submission" date="2024-05" db="EMBL/GenBank/DDBJ databases">
        <title>Genome sequencing of novel strain.</title>
        <authorList>
            <person name="Ganbat D."/>
            <person name="Ganbat S."/>
            <person name="Lee S.-J."/>
        </authorList>
    </citation>
    <scope>NUCLEOTIDE SEQUENCE</scope>
    <source>
        <strain evidence="1">SMD15-11</strain>
    </source>
</reference>
<dbReference type="KEGG" id="tcd:AAIA72_06425"/>
<organism evidence="1">
    <name type="scientific">Thermohahella caldifontis</name>
    <dbReference type="NCBI Taxonomy" id="3142973"/>
    <lineage>
        <taxon>Bacteria</taxon>
        <taxon>Pseudomonadati</taxon>
        <taxon>Pseudomonadota</taxon>
        <taxon>Gammaproteobacteria</taxon>
        <taxon>Oceanospirillales</taxon>
        <taxon>Hahellaceae</taxon>
        <taxon>Thermohahella</taxon>
    </lineage>
</organism>
<name>A0AB39UZL8_9GAMM</name>
<dbReference type="Pfam" id="PF04222">
    <property type="entry name" value="DUF416"/>
    <property type="match status" value="1"/>
</dbReference>
<accession>A0AB39UZL8</accession>
<dbReference type="EMBL" id="CP154858">
    <property type="protein sequence ID" value="XDT73598.1"/>
    <property type="molecule type" value="Genomic_DNA"/>
</dbReference>